<dbReference type="Proteomes" id="UP000614350">
    <property type="component" value="Unassembled WGS sequence"/>
</dbReference>
<evidence type="ECO:0000256" key="1">
    <source>
        <dbReference type="SAM" id="MobiDB-lite"/>
    </source>
</evidence>
<keyword evidence="3" id="KW-1185">Reference proteome</keyword>
<accession>A0A834MY16</accession>
<organism evidence="2 3">
    <name type="scientific">Vespula vulgaris</name>
    <name type="common">Yellow jacket</name>
    <name type="synonym">Wasp</name>
    <dbReference type="NCBI Taxonomy" id="7454"/>
    <lineage>
        <taxon>Eukaryota</taxon>
        <taxon>Metazoa</taxon>
        <taxon>Ecdysozoa</taxon>
        <taxon>Arthropoda</taxon>
        <taxon>Hexapoda</taxon>
        <taxon>Insecta</taxon>
        <taxon>Pterygota</taxon>
        <taxon>Neoptera</taxon>
        <taxon>Endopterygota</taxon>
        <taxon>Hymenoptera</taxon>
        <taxon>Apocrita</taxon>
        <taxon>Aculeata</taxon>
        <taxon>Vespoidea</taxon>
        <taxon>Vespidae</taxon>
        <taxon>Vespinae</taxon>
        <taxon>Vespula</taxon>
    </lineage>
</organism>
<proteinExistence type="predicted"/>
<feature type="compositionally biased region" description="Basic residues" evidence="1">
    <location>
        <begin position="1"/>
        <end position="10"/>
    </location>
</feature>
<sequence length="68" mass="7758">MTIKSRSRVRRNLEDPLSSRWDRKSWGPFSTGRGIGFSPLRLLLDVDQIKGKGSGKRAKDRNESMDLP</sequence>
<name>A0A834MY16_VESVU</name>
<feature type="region of interest" description="Disordered" evidence="1">
    <location>
        <begin position="48"/>
        <end position="68"/>
    </location>
</feature>
<dbReference type="AlphaFoldDB" id="A0A834MY16"/>
<gene>
    <name evidence="2" type="ORF">HZH66_010686</name>
</gene>
<protein>
    <submittedName>
        <fullName evidence="2">Uncharacterized protein</fullName>
    </submittedName>
</protein>
<reference evidence="2" key="1">
    <citation type="journal article" date="2020" name="G3 (Bethesda)">
        <title>High-Quality Assemblies for Three Invasive Social Wasps from the &lt;i&gt;Vespula&lt;/i&gt; Genus.</title>
        <authorList>
            <person name="Harrop T.W.R."/>
            <person name="Guhlin J."/>
            <person name="McLaughlin G.M."/>
            <person name="Permina E."/>
            <person name="Stockwell P."/>
            <person name="Gilligan J."/>
            <person name="Le Lec M.F."/>
            <person name="Gruber M.A.M."/>
            <person name="Quinn O."/>
            <person name="Lovegrove M."/>
            <person name="Duncan E.J."/>
            <person name="Remnant E.J."/>
            <person name="Van Eeckhoven J."/>
            <person name="Graham B."/>
            <person name="Knapp R.A."/>
            <person name="Langford K.W."/>
            <person name="Kronenberg Z."/>
            <person name="Press M.O."/>
            <person name="Eacker S.M."/>
            <person name="Wilson-Rankin E.E."/>
            <person name="Purcell J."/>
            <person name="Lester P.J."/>
            <person name="Dearden P.K."/>
        </authorList>
    </citation>
    <scope>NUCLEOTIDE SEQUENCE</scope>
    <source>
        <strain evidence="2">Marl-1</strain>
    </source>
</reference>
<feature type="region of interest" description="Disordered" evidence="1">
    <location>
        <begin position="1"/>
        <end position="23"/>
    </location>
</feature>
<evidence type="ECO:0000313" key="3">
    <source>
        <dbReference type="Proteomes" id="UP000614350"/>
    </source>
</evidence>
<evidence type="ECO:0000313" key="2">
    <source>
        <dbReference type="EMBL" id="KAF7387919.1"/>
    </source>
</evidence>
<comment type="caution">
    <text evidence="2">The sequence shown here is derived from an EMBL/GenBank/DDBJ whole genome shotgun (WGS) entry which is preliminary data.</text>
</comment>
<dbReference type="EMBL" id="JACSEA010000012">
    <property type="protein sequence ID" value="KAF7387919.1"/>
    <property type="molecule type" value="Genomic_DNA"/>
</dbReference>